<keyword evidence="2" id="KW-1185">Reference proteome</keyword>
<accession>A0A6M3EUR0</accession>
<sequence length="228" mass="25890">MSTQNNQIISLLNSKWTSIQRDSSPVTIQELMGTVISISTSILETFPSNEAYNSLTAELCLLFCQYTHMQARYTRASSLKRCLWLSSGMQIFAQPHLTPSGNNFSPSQIKGRFLVVSRKLTLHYSNDTANTSKPLSTGTTLLRVHTSTNTCHLHNNPDPHDMVQQYANTCIILFNKNTLCDYLSFFFTNHNNSIVHNLNDPDWVDIPDHQPNDDDWYHVLLDLDNAPI</sequence>
<evidence type="ECO:0000313" key="1">
    <source>
        <dbReference type="EMBL" id="QIA59412.1"/>
    </source>
</evidence>
<protein>
    <submittedName>
        <fullName evidence="1">Uncharacterized protein</fullName>
    </submittedName>
</protein>
<name>A0A6M3EUR0_9VIRU</name>
<dbReference type="GeneID" id="80550216"/>
<evidence type="ECO:0000313" key="2">
    <source>
        <dbReference type="Proteomes" id="UP000679365"/>
    </source>
</evidence>
<dbReference type="RefSeq" id="YP_010839949.1">
    <property type="nucleotide sequence ID" value="NC_078278.1"/>
</dbReference>
<dbReference type="EMBL" id="MK430078">
    <property type="protein sequence ID" value="QIA59412.1"/>
    <property type="molecule type" value="Genomic_DNA"/>
</dbReference>
<proteinExistence type="predicted"/>
<dbReference type="Proteomes" id="UP000679365">
    <property type="component" value="Genome"/>
</dbReference>
<reference evidence="1" key="1">
    <citation type="journal article" date="2020" name="Sci. Adv.">
        <title>A tripartite ssDNA mycovirus from a plant pathogenic fungus is infectious as cloned DNA and purified virions.</title>
        <authorList>
            <person name="Li P."/>
            <person name="Wang S."/>
            <person name="Zhang L."/>
            <person name="Qiu D."/>
            <person name="Zhou X."/>
            <person name="Guo L."/>
        </authorList>
    </citation>
    <scope>NUCLEOTIDE SEQUENCE</scope>
    <source>
        <strain evidence="1">HB58</strain>
    </source>
</reference>
<organism evidence="1 2">
    <name type="scientific">Fusarium graminearum gemytripvirus 1</name>
    <dbReference type="NCBI Taxonomy" id="2708635"/>
    <lineage>
        <taxon>Viruses</taxon>
        <taxon>Monodnaviria</taxon>
        <taxon>Shotokuvirae</taxon>
        <taxon>Cressdnaviricota</taxon>
        <taxon>Repensiviricetes</taxon>
        <taxon>Geplafuvirales</taxon>
        <taxon>Genomoviridae</taxon>
        <taxon>Gemytripvirus</taxon>
        <taxon>Gemytripvirus fugra1</taxon>
    </lineage>
</organism>
<dbReference type="KEGG" id="vg:80550216"/>